<name>A0A1H9JY69_9HYPH</name>
<dbReference type="Gene3D" id="1.20.1260.10">
    <property type="match status" value="1"/>
</dbReference>
<evidence type="ECO:0000259" key="2">
    <source>
        <dbReference type="Pfam" id="PF03713"/>
    </source>
</evidence>
<dbReference type="Proteomes" id="UP000199647">
    <property type="component" value="Unassembled WGS sequence"/>
</dbReference>
<dbReference type="RefSeq" id="WP_092497038.1">
    <property type="nucleotide sequence ID" value="NZ_FOFG01000009.1"/>
</dbReference>
<proteinExistence type="predicted"/>
<protein>
    <recommendedName>
        <fullName evidence="2">DUF305 domain-containing protein</fullName>
    </recommendedName>
</protein>
<evidence type="ECO:0000313" key="3">
    <source>
        <dbReference type="EMBL" id="SEQ91758.1"/>
    </source>
</evidence>
<accession>A0A1H9JY69</accession>
<keyword evidence="4" id="KW-1185">Reference proteome</keyword>
<dbReference type="InterPro" id="IPR012347">
    <property type="entry name" value="Ferritin-like"/>
</dbReference>
<dbReference type="PANTHER" id="PTHR36933:SF1">
    <property type="entry name" value="SLL0788 PROTEIN"/>
    <property type="match status" value="1"/>
</dbReference>
<evidence type="ECO:0000313" key="4">
    <source>
        <dbReference type="Proteomes" id="UP000199647"/>
    </source>
</evidence>
<reference evidence="3 4" key="1">
    <citation type="submission" date="2016-10" db="EMBL/GenBank/DDBJ databases">
        <authorList>
            <person name="de Groot N.N."/>
        </authorList>
    </citation>
    <scope>NUCLEOTIDE SEQUENCE [LARGE SCALE GENOMIC DNA]</scope>
    <source>
        <strain evidence="3 4">A52C2</strain>
    </source>
</reference>
<organism evidence="3 4">
    <name type="scientific">Faunimonas pinastri</name>
    <dbReference type="NCBI Taxonomy" id="1855383"/>
    <lineage>
        <taxon>Bacteria</taxon>
        <taxon>Pseudomonadati</taxon>
        <taxon>Pseudomonadota</taxon>
        <taxon>Alphaproteobacteria</taxon>
        <taxon>Hyphomicrobiales</taxon>
        <taxon>Afifellaceae</taxon>
        <taxon>Faunimonas</taxon>
    </lineage>
</organism>
<evidence type="ECO:0000256" key="1">
    <source>
        <dbReference type="SAM" id="SignalP"/>
    </source>
</evidence>
<dbReference type="InterPro" id="IPR005183">
    <property type="entry name" value="DUF305_CopM-like"/>
</dbReference>
<gene>
    <name evidence="3" type="ORF">SAMN05216548_10913</name>
</gene>
<feature type="signal peptide" evidence="1">
    <location>
        <begin position="1"/>
        <end position="24"/>
    </location>
</feature>
<dbReference type="AlphaFoldDB" id="A0A1H9JY69"/>
<dbReference type="PANTHER" id="PTHR36933">
    <property type="entry name" value="SLL0788 PROTEIN"/>
    <property type="match status" value="1"/>
</dbReference>
<feature type="chain" id="PRO_5011777994" description="DUF305 domain-containing protein" evidence="1">
    <location>
        <begin position="25"/>
        <end position="126"/>
    </location>
</feature>
<sequence length="126" mass="13533">MKITTILSAFIATGALALPGMASAQGMQGMQQEAGKTQAAAASPADQAFARSMQKMMTNMKMNPTGHPDHDFATMMIPHHQGAIDMAEVELKYGKDPELRMLAGKIVASQKPEVAELKAWLAKHPK</sequence>
<dbReference type="OrthoDB" id="517560at2"/>
<feature type="domain" description="DUF305" evidence="2">
    <location>
        <begin position="25"/>
        <end position="121"/>
    </location>
</feature>
<dbReference type="EMBL" id="FOFG01000009">
    <property type="protein sequence ID" value="SEQ91758.1"/>
    <property type="molecule type" value="Genomic_DNA"/>
</dbReference>
<keyword evidence="1" id="KW-0732">Signal</keyword>
<dbReference type="Pfam" id="PF03713">
    <property type="entry name" value="DUF305"/>
    <property type="match status" value="1"/>
</dbReference>
<dbReference type="STRING" id="1855383.SAMN05216548_10913"/>